<dbReference type="RefSeq" id="WP_060192084.1">
    <property type="nucleotide sequence ID" value="NZ_LPHD01000049.1"/>
</dbReference>
<sequence>MVHHEIEHNGRLAIFKLTHLGKTVVTASGYLIPEENEVRLYLVSLWEEKLTPPRRLAHVALARFAKELGATHLVPVDHAMEVVEGRITPGDLAGGFVPSYAPVSLSELDARLACLAA</sequence>
<name>A0A119HFF4_9BURK</name>
<gene>
    <name evidence="1" type="ORF">WL29_21015</name>
</gene>
<protein>
    <submittedName>
        <fullName evidence="1">Uncharacterized protein</fullName>
    </submittedName>
</protein>
<evidence type="ECO:0000313" key="2">
    <source>
        <dbReference type="Proteomes" id="UP000060630"/>
    </source>
</evidence>
<proteinExistence type="predicted"/>
<evidence type="ECO:0000313" key="1">
    <source>
        <dbReference type="EMBL" id="KWA83849.1"/>
    </source>
</evidence>
<accession>A0A119HFF4</accession>
<dbReference type="Proteomes" id="UP000060630">
    <property type="component" value="Unassembled WGS sequence"/>
</dbReference>
<dbReference type="AlphaFoldDB" id="A0A119HFF4"/>
<reference evidence="1 2" key="1">
    <citation type="submission" date="2015-11" db="EMBL/GenBank/DDBJ databases">
        <title>Expanding the genomic diversity of Burkholderia species for the development of highly accurate diagnostics.</title>
        <authorList>
            <person name="Sahl J."/>
            <person name="Keim P."/>
            <person name="Wagner D."/>
        </authorList>
    </citation>
    <scope>NUCLEOTIDE SEQUENCE [LARGE SCALE GENOMIC DNA]</scope>
    <source>
        <strain evidence="1 2">MSMB2087WGS</strain>
    </source>
</reference>
<comment type="caution">
    <text evidence="1">The sequence shown here is derived from an EMBL/GenBank/DDBJ whole genome shotgun (WGS) entry which is preliminary data.</text>
</comment>
<organism evidence="1 2">
    <name type="scientific">Burkholderia ubonensis</name>
    <dbReference type="NCBI Taxonomy" id="101571"/>
    <lineage>
        <taxon>Bacteria</taxon>
        <taxon>Pseudomonadati</taxon>
        <taxon>Pseudomonadota</taxon>
        <taxon>Betaproteobacteria</taxon>
        <taxon>Burkholderiales</taxon>
        <taxon>Burkholderiaceae</taxon>
        <taxon>Burkholderia</taxon>
        <taxon>Burkholderia cepacia complex</taxon>
    </lineage>
</organism>
<dbReference type="EMBL" id="LPHD01000049">
    <property type="protein sequence ID" value="KWA83849.1"/>
    <property type="molecule type" value="Genomic_DNA"/>
</dbReference>